<dbReference type="Pfam" id="PF10017">
    <property type="entry name" value="Methyltransf_33"/>
    <property type="match status" value="1"/>
</dbReference>
<dbReference type="GO" id="GO:0008168">
    <property type="term" value="F:methyltransferase activity"/>
    <property type="evidence" value="ECO:0007669"/>
    <property type="project" value="UniProtKB-KW"/>
</dbReference>
<reference evidence="4" key="1">
    <citation type="journal article" date="2014" name="Int. J. Syst. Evol. Microbiol.">
        <title>Complete genome sequence of Corynebacterium casei LMG S-19264T (=DSM 44701T), isolated from a smear-ripened cheese.</title>
        <authorList>
            <consortium name="US DOE Joint Genome Institute (JGI-PGF)"/>
            <person name="Walter F."/>
            <person name="Albersmeier A."/>
            <person name="Kalinowski J."/>
            <person name="Ruckert C."/>
        </authorList>
    </citation>
    <scope>NUCLEOTIDE SEQUENCE</scope>
    <source>
        <strain evidence="4">JCM 13064</strain>
    </source>
</reference>
<evidence type="ECO:0000313" key="5">
    <source>
        <dbReference type="Proteomes" id="UP000645217"/>
    </source>
</evidence>
<evidence type="ECO:0000256" key="1">
    <source>
        <dbReference type="ARBA" id="ARBA00022603"/>
    </source>
</evidence>
<name>A0A917RLP0_9ACTN</name>
<keyword evidence="5" id="KW-1185">Reference proteome</keyword>
<dbReference type="SUPFAM" id="SSF53335">
    <property type="entry name" value="S-adenosyl-L-methionine-dependent methyltransferases"/>
    <property type="match status" value="1"/>
</dbReference>
<dbReference type="GO" id="GO:0032259">
    <property type="term" value="P:methylation"/>
    <property type="evidence" value="ECO:0007669"/>
    <property type="project" value="UniProtKB-KW"/>
</dbReference>
<accession>A0A917RLP0</accession>
<evidence type="ECO:0000256" key="2">
    <source>
        <dbReference type="ARBA" id="ARBA00022679"/>
    </source>
</evidence>
<gene>
    <name evidence="4" type="primary">egtD</name>
    <name evidence="4" type="ORF">GCM10007964_65260</name>
</gene>
<dbReference type="InterPro" id="IPR019257">
    <property type="entry name" value="MeTrfase_dom"/>
</dbReference>
<dbReference type="PANTHER" id="PTHR43397:SF1">
    <property type="entry name" value="ERGOTHIONEINE BIOSYNTHESIS PROTEIN 1"/>
    <property type="match status" value="1"/>
</dbReference>
<dbReference type="InterPro" id="IPR051128">
    <property type="entry name" value="EgtD_Methyltrsf_superfamily"/>
</dbReference>
<dbReference type="InterPro" id="IPR029063">
    <property type="entry name" value="SAM-dependent_MTases_sf"/>
</dbReference>
<dbReference type="AlphaFoldDB" id="A0A917RLP0"/>
<feature type="domain" description="Histidine-specific methyltransferase SAM-dependent" evidence="3">
    <location>
        <begin position="15"/>
        <end position="312"/>
    </location>
</feature>
<sequence>MHVFLEDNDLHEALRRDVALGLTSEPRTLPPKWFYDERGSELFDQITRLEEYYPTRCEREILLERADNIARLTQARTLVELGAGSCEKTRLLLGALRLERYVPVDVSGDYLGEAAATIAAEHPEMAVHPVVADYERHLELLPRGPRKVVAFLGSTIGNMLPAERHRFLVDVRQILESGDFLLLGADLVKDQDRLVRAYDDALGVTAEFNRNVLRVINQRLDADFVPEAFAHVALWDPANEWIEMRLRSLTKQDVRIAGLGITVHFTDGEEVRTEISTKFRRTCLEQGLATAGFALREFWTDPGSDFSLVLAQPN</sequence>
<dbReference type="PANTHER" id="PTHR43397">
    <property type="entry name" value="ERGOTHIONEINE BIOSYNTHESIS PROTEIN 1"/>
    <property type="match status" value="1"/>
</dbReference>
<dbReference type="PIRSF" id="PIRSF018005">
    <property type="entry name" value="UCP018005"/>
    <property type="match status" value="1"/>
</dbReference>
<dbReference type="InterPro" id="IPR035094">
    <property type="entry name" value="EgtD"/>
</dbReference>
<dbReference type="Proteomes" id="UP000645217">
    <property type="component" value="Unassembled WGS sequence"/>
</dbReference>
<dbReference type="NCBIfam" id="TIGR03438">
    <property type="entry name" value="egtD_ergothio"/>
    <property type="match status" value="1"/>
</dbReference>
<reference evidence="4" key="2">
    <citation type="submission" date="2020-09" db="EMBL/GenBank/DDBJ databases">
        <authorList>
            <person name="Sun Q."/>
            <person name="Ohkuma M."/>
        </authorList>
    </citation>
    <scope>NUCLEOTIDE SEQUENCE</scope>
    <source>
        <strain evidence="4">JCM 13064</strain>
    </source>
</reference>
<evidence type="ECO:0000313" key="4">
    <source>
        <dbReference type="EMBL" id="GGL14219.1"/>
    </source>
</evidence>
<organism evidence="4 5">
    <name type="scientific">Sphaerisporangium melleum</name>
    <dbReference type="NCBI Taxonomy" id="321316"/>
    <lineage>
        <taxon>Bacteria</taxon>
        <taxon>Bacillati</taxon>
        <taxon>Actinomycetota</taxon>
        <taxon>Actinomycetes</taxon>
        <taxon>Streptosporangiales</taxon>
        <taxon>Streptosporangiaceae</taxon>
        <taxon>Sphaerisporangium</taxon>
    </lineage>
</organism>
<protein>
    <submittedName>
        <fullName evidence="4">Histidine N-alpha-methyltransferase</fullName>
    </submittedName>
</protein>
<dbReference type="Gene3D" id="3.40.50.150">
    <property type="entry name" value="Vaccinia Virus protein VP39"/>
    <property type="match status" value="1"/>
</dbReference>
<dbReference type="InterPro" id="IPR017804">
    <property type="entry name" value="MeTrfase_EgtD-like"/>
</dbReference>
<evidence type="ECO:0000259" key="3">
    <source>
        <dbReference type="Pfam" id="PF10017"/>
    </source>
</evidence>
<dbReference type="RefSeq" id="WP_189166928.1">
    <property type="nucleotide sequence ID" value="NZ_BMNT01000048.1"/>
</dbReference>
<proteinExistence type="predicted"/>
<keyword evidence="1" id="KW-0489">Methyltransferase</keyword>
<keyword evidence="2" id="KW-0808">Transferase</keyword>
<dbReference type="EMBL" id="BMNT01000048">
    <property type="protein sequence ID" value="GGL14219.1"/>
    <property type="molecule type" value="Genomic_DNA"/>
</dbReference>
<comment type="caution">
    <text evidence="4">The sequence shown here is derived from an EMBL/GenBank/DDBJ whole genome shotgun (WGS) entry which is preliminary data.</text>
</comment>